<dbReference type="NCBIfam" id="TIGR00749">
    <property type="entry name" value="glk"/>
    <property type="match status" value="1"/>
</dbReference>
<keyword evidence="1 3" id="KW-0808">Transferase</keyword>
<comment type="subcellular location">
    <subcellularLocation>
        <location evidence="3">Cytoplasm</location>
    </subcellularLocation>
</comment>
<name>A0A1I1UCB7_9GAMM</name>
<dbReference type="InterPro" id="IPR050201">
    <property type="entry name" value="Bacterial_glucokinase"/>
</dbReference>
<dbReference type="Gene3D" id="3.30.420.40">
    <property type="match status" value="1"/>
</dbReference>
<dbReference type="SUPFAM" id="SSF53067">
    <property type="entry name" value="Actin-like ATPase domain"/>
    <property type="match status" value="1"/>
</dbReference>
<dbReference type="PANTHER" id="PTHR47690:SF1">
    <property type="entry name" value="GLUCOKINASE"/>
    <property type="match status" value="1"/>
</dbReference>
<evidence type="ECO:0000256" key="3">
    <source>
        <dbReference type="HAMAP-Rule" id="MF_00524"/>
    </source>
</evidence>
<evidence type="ECO:0000256" key="4">
    <source>
        <dbReference type="RuleBase" id="RU004046"/>
    </source>
</evidence>
<dbReference type="NCBIfam" id="NF009073">
    <property type="entry name" value="PRK12408.1"/>
    <property type="match status" value="1"/>
</dbReference>
<gene>
    <name evidence="3" type="primary">glk</name>
    <name evidence="5" type="ORF">SAMN02745724_05186</name>
</gene>
<keyword evidence="3" id="KW-0547">Nucleotide-binding</keyword>
<dbReference type="GO" id="GO:0006096">
    <property type="term" value="P:glycolytic process"/>
    <property type="evidence" value="ECO:0007669"/>
    <property type="project" value="UniProtKB-UniRule"/>
</dbReference>
<evidence type="ECO:0000313" key="5">
    <source>
        <dbReference type="EMBL" id="SFD68482.1"/>
    </source>
</evidence>
<comment type="catalytic activity">
    <reaction evidence="3">
        <text>D-glucose + ATP = D-glucose 6-phosphate + ADP + H(+)</text>
        <dbReference type="Rhea" id="RHEA:17825"/>
        <dbReference type="ChEBI" id="CHEBI:4167"/>
        <dbReference type="ChEBI" id="CHEBI:15378"/>
        <dbReference type="ChEBI" id="CHEBI:30616"/>
        <dbReference type="ChEBI" id="CHEBI:61548"/>
        <dbReference type="ChEBI" id="CHEBI:456216"/>
        <dbReference type="EC" id="2.7.1.2"/>
    </reaction>
</comment>
<dbReference type="GO" id="GO:0005536">
    <property type="term" value="F:D-glucose binding"/>
    <property type="evidence" value="ECO:0007669"/>
    <property type="project" value="InterPro"/>
</dbReference>
<evidence type="ECO:0000313" key="6">
    <source>
        <dbReference type="Proteomes" id="UP000198862"/>
    </source>
</evidence>
<dbReference type="EMBL" id="FOLO01000086">
    <property type="protein sequence ID" value="SFD68482.1"/>
    <property type="molecule type" value="Genomic_DNA"/>
</dbReference>
<dbReference type="CDD" id="cd24008">
    <property type="entry name" value="ASKHA_NBD_GLK"/>
    <property type="match status" value="1"/>
</dbReference>
<keyword evidence="3" id="KW-0067">ATP-binding</keyword>
<keyword evidence="6" id="KW-1185">Reference proteome</keyword>
<dbReference type="InterPro" id="IPR043129">
    <property type="entry name" value="ATPase_NBD"/>
</dbReference>
<dbReference type="GO" id="GO:0004340">
    <property type="term" value="F:glucokinase activity"/>
    <property type="evidence" value="ECO:0007669"/>
    <property type="project" value="UniProtKB-UniRule"/>
</dbReference>
<evidence type="ECO:0000256" key="1">
    <source>
        <dbReference type="ARBA" id="ARBA00022679"/>
    </source>
</evidence>
<dbReference type="STRING" id="1123010.SAMN02745724_05186"/>
<dbReference type="InterPro" id="IPR003836">
    <property type="entry name" value="Glucokinase"/>
</dbReference>
<dbReference type="Gene3D" id="3.40.367.20">
    <property type="match status" value="1"/>
</dbReference>
<dbReference type="Pfam" id="PF02685">
    <property type="entry name" value="Glucokinase"/>
    <property type="match status" value="1"/>
</dbReference>
<dbReference type="OrthoDB" id="9800595at2"/>
<protein>
    <recommendedName>
        <fullName evidence="3">Glucokinase</fullName>
        <ecNumber evidence="3">2.7.1.2</ecNumber>
    </recommendedName>
    <alternativeName>
        <fullName evidence="3">Glucose kinase</fullName>
    </alternativeName>
</protein>
<dbReference type="PANTHER" id="PTHR47690">
    <property type="entry name" value="GLUCOKINASE"/>
    <property type="match status" value="1"/>
</dbReference>
<dbReference type="Proteomes" id="UP000198862">
    <property type="component" value="Unassembled WGS sequence"/>
</dbReference>
<keyword evidence="3" id="KW-0963">Cytoplasm</keyword>
<dbReference type="HAMAP" id="MF_00524">
    <property type="entry name" value="Glucokinase"/>
    <property type="match status" value="1"/>
</dbReference>
<accession>A0A1I1UCB7</accession>
<reference evidence="5 6" key="1">
    <citation type="submission" date="2016-10" db="EMBL/GenBank/DDBJ databases">
        <authorList>
            <person name="de Groot N.N."/>
        </authorList>
    </citation>
    <scope>NUCLEOTIDE SEQUENCE [LARGE SCALE GENOMIC DNA]</scope>
    <source>
        <strain evidence="5 6">DSM 6059</strain>
    </source>
</reference>
<dbReference type="RefSeq" id="WP_091991602.1">
    <property type="nucleotide sequence ID" value="NZ_FOLO01000086.1"/>
</dbReference>
<dbReference type="EC" id="2.7.1.2" evidence="3"/>
<dbReference type="GO" id="GO:0005524">
    <property type="term" value="F:ATP binding"/>
    <property type="evidence" value="ECO:0007669"/>
    <property type="project" value="UniProtKB-UniRule"/>
</dbReference>
<proteinExistence type="inferred from homology"/>
<sequence length="327" mass="35532">MHHDNAFEPIIVADIGGTNARFALVTAFDKSAMKFKIEQAQTYPSADFSSLESALSQYVEFVSFYAPKYACLAVAGPIKGESVRLTNLGWNFVVSDVKQEFGFEQLSIINDFAAFAYAAPYLDKTENLSIKSGYFSDNENIAVIGPGTGFGAAALVKNNQHQTVLSCEAGHITLAAVTQLQFELLAQLKKQYDHVSVETVFSGIGLTRLYQAMAKIEQVEVDELNPSQITQRALDGHCEICLKTLEQFCSWLGSVAGDLALTFGARGGVFIGGGILPRIQHILLDSQFSQNFVKKGIMTNFVQDIPVTLVVQDNIPLIGAAACIANR</sequence>
<comment type="similarity">
    <text evidence="3 4">Belongs to the bacterial glucokinase family.</text>
</comment>
<evidence type="ECO:0000256" key="2">
    <source>
        <dbReference type="ARBA" id="ARBA00022777"/>
    </source>
</evidence>
<organism evidence="5 6">
    <name type="scientific">Pseudoalteromonas denitrificans DSM 6059</name>
    <dbReference type="NCBI Taxonomy" id="1123010"/>
    <lineage>
        <taxon>Bacteria</taxon>
        <taxon>Pseudomonadati</taxon>
        <taxon>Pseudomonadota</taxon>
        <taxon>Gammaproteobacteria</taxon>
        <taxon>Alteromonadales</taxon>
        <taxon>Pseudoalteromonadaceae</taxon>
        <taxon>Pseudoalteromonas</taxon>
    </lineage>
</organism>
<keyword evidence="3" id="KW-0324">Glycolysis</keyword>
<dbReference type="AlphaFoldDB" id="A0A1I1UCB7"/>
<keyword evidence="2 3" id="KW-0418">Kinase</keyword>
<dbReference type="GO" id="GO:0005829">
    <property type="term" value="C:cytosol"/>
    <property type="evidence" value="ECO:0007669"/>
    <property type="project" value="TreeGrafter"/>
</dbReference>
<feature type="binding site" evidence="3">
    <location>
        <begin position="13"/>
        <end position="18"/>
    </location>
    <ligand>
        <name>ATP</name>
        <dbReference type="ChEBI" id="CHEBI:30616"/>
    </ligand>
</feature>